<dbReference type="FunFam" id="1.10.260.40:FF:000018">
    <property type="entry name" value="Multiprotein bridging factor 1"/>
    <property type="match status" value="1"/>
</dbReference>
<dbReference type="Pfam" id="PF01381">
    <property type="entry name" value="HTH_3"/>
    <property type="match status" value="1"/>
</dbReference>
<keyword evidence="2" id="KW-0805">Transcription regulation</keyword>
<feature type="region of interest" description="Disordered" evidence="5">
    <location>
        <begin position="49"/>
        <end position="80"/>
    </location>
</feature>
<accession>A0AAE0BTT6</accession>
<comment type="similarity">
    <text evidence="1">Belongs to the MBF1 family.</text>
</comment>
<dbReference type="Pfam" id="PF08523">
    <property type="entry name" value="MBF1"/>
    <property type="match status" value="1"/>
</dbReference>
<dbReference type="SMART" id="SM00530">
    <property type="entry name" value="HTH_XRE"/>
    <property type="match status" value="1"/>
</dbReference>
<feature type="compositionally biased region" description="Basic and acidic residues" evidence="5">
    <location>
        <begin position="65"/>
        <end position="80"/>
    </location>
</feature>
<reference evidence="7 8" key="1">
    <citation type="journal article" date="2015" name="Genome Biol. Evol.">
        <title>Comparative Genomics of a Bacterivorous Green Alga Reveals Evolutionary Causalities and Consequences of Phago-Mixotrophic Mode of Nutrition.</title>
        <authorList>
            <person name="Burns J.A."/>
            <person name="Paasch A."/>
            <person name="Narechania A."/>
            <person name="Kim E."/>
        </authorList>
    </citation>
    <scope>NUCLEOTIDE SEQUENCE [LARGE SCALE GENOMIC DNA]</scope>
    <source>
        <strain evidence="7 8">PLY_AMNH</strain>
    </source>
</reference>
<evidence type="ECO:0000256" key="5">
    <source>
        <dbReference type="SAM" id="MobiDB-lite"/>
    </source>
</evidence>
<dbReference type="PANTHER" id="PTHR10245:SF15">
    <property type="entry name" value="ENDOTHELIAL DIFFERENTIATION-RELATED FACTOR 1"/>
    <property type="match status" value="1"/>
</dbReference>
<dbReference type="EMBL" id="LGRX02033239">
    <property type="protein sequence ID" value="KAK3242088.1"/>
    <property type="molecule type" value="Genomic_DNA"/>
</dbReference>
<evidence type="ECO:0000256" key="3">
    <source>
        <dbReference type="ARBA" id="ARBA00023125"/>
    </source>
</evidence>
<dbReference type="InterPro" id="IPR013729">
    <property type="entry name" value="MBF1_N"/>
</dbReference>
<dbReference type="PROSITE" id="PS50943">
    <property type="entry name" value="HTH_CROC1"/>
    <property type="match status" value="1"/>
</dbReference>
<dbReference type="Proteomes" id="UP001190700">
    <property type="component" value="Unassembled WGS sequence"/>
</dbReference>
<sequence length="146" mass="15807">MLNGQSGQDWNEVVIRKGGASRPNSAARKDPAAVKAAMRSGAGVETMKKFSAGGNQQKSVQKNTAKLDNETEELSHERVSTDLKKAIIQGRSAKGLTQAQLAQQINEKPQIIQEYETGKAIPNNQILSKMERILGVKLRGGPAKKK</sequence>
<proteinExistence type="inferred from homology"/>
<dbReference type="AlphaFoldDB" id="A0AAE0BTT6"/>
<feature type="region of interest" description="Disordered" evidence="5">
    <location>
        <begin position="1"/>
        <end position="32"/>
    </location>
</feature>
<keyword evidence="8" id="KW-1185">Reference proteome</keyword>
<keyword evidence="3" id="KW-0238">DNA-binding</keyword>
<organism evidence="7 8">
    <name type="scientific">Cymbomonas tetramitiformis</name>
    <dbReference type="NCBI Taxonomy" id="36881"/>
    <lineage>
        <taxon>Eukaryota</taxon>
        <taxon>Viridiplantae</taxon>
        <taxon>Chlorophyta</taxon>
        <taxon>Pyramimonadophyceae</taxon>
        <taxon>Pyramimonadales</taxon>
        <taxon>Pyramimonadaceae</taxon>
        <taxon>Cymbomonas</taxon>
    </lineage>
</organism>
<protein>
    <submittedName>
        <fullName evidence="7">Multiprotein-bridging factor 1b</fullName>
    </submittedName>
</protein>
<evidence type="ECO:0000256" key="2">
    <source>
        <dbReference type="ARBA" id="ARBA00023015"/>
    </source>
</evidence>
<dbReference type="InterPro" id="IPR001387">
    <property type="entry name" value="Cro/C1-type_HTH"/>
</dbReference>
<feature type="domain" description="HTH cro/C1-type" evidence="6">
    <location>
        <begin position="87"/>
        <end position="138"/>
    </location>
</feature>
<dbReference type="CDD" id="cd00093">
    <property type="entry name" value="HTH_XRE"/>
    <property type="match status" value="1"/>
</dbReference>
<keyword evidence="4" id="KW-0804">Transcription</keyword>
<feature type="compositionally biased region" description="Polar residues" evidence="5">
    <location>
        <begin position="53"/>
        <end position="64"/>
    </location>
</feature>
<evidence type="ECO:0000259" key="6">
    <source>
        <dbReference type="PROSITE" id="PS50943"/>
    </source>
</evidence>
<dbReference type="SUPFAM" id="SSF47413">
    <property type="entry name" value="lambda repressor-like DNA-binding domains"/>
    <property type="match status" value="1"/>
</dbReference>
<evidence type="ECO:0000256" key="4">
    <source>
        <dbReference type="ARBA" id="ARBA00023163"/>
    </source>
</evidence>
<dbReference type="GO" id="GO:0005634">
    <property type="term" value="C:nucleus"/>
    <property type="evidence" value="ECO:0007669"/>
    <property type="project" value="TreeGrafter"/>
</dbReference>
<evidence type="ECO:0000313" key="7">
    <source>
        <dbReference type="EMBL" id="KAK3242088.1"/>
    </source>
</evidence>
<comment type="caution">
    <text evidence="7">The sequence shown here is derived from an EMBL/GenBank/DDBJ whole genome shotgun (WGS) entry which is preliminary data.</text>
</comment>
<name>A0AAE0BTT6_9CHLO</name>
<dbReference type="InterPro" id="IPR010982">
    <property type="entry name" value="Lambda_DNA-bd_dom_sf"/>
</dbReference>
<gene>
    <name evidence="7" type="ORF">CYMTET_48205</name>
</gene>
<evidence type="ECO:0000256" key="1">
    <source>
        <dbReference type="ARBA" id="ARBA00009802"/>
    </source>
</evidence>
<dbReference type="Gene3D" id="1.10.260.40">
    <property type="entry name" value="lambda repressor-like DNA-binding domains"/>
    <property type="match status" value="1"/>
</dbReference>
<dbReference type="GO" id="GO:0003713">
    <property type="term" value="F:transcription coactivator activity"/>
    <property type="evidence" value="ECO:0007669"/>
    <property type="project" value="UniProtKB-ARBA"/>
</dbReference>
<dbReference type="GO" id="GO:0003677">
    <property type="term" value="F:DNA binding"/>
    <property type="evidence" value="ECO:0007669"/>
    <property type="project" value="UniProtKB-KW"/>
</dbReference>
<dbReference type="PANTHER" id="PTHR10245">
    <property type="entry name" value="ENDOTHELIAL DIFFERENTIATION-RELATED FACTOR 1 MULTIPROTEIN BRIDGING FACTOR 1"/>
    <property type="match status" value="1"/>
</dbReference>
<evidence type="ECO:0000313" key="8">
    <source>
        <dbReference type="Proteomes" id="UP001190700"/>
    </source>
</evidence>